<evidence type="ECO:0000313" key="10">
    <source>
        <dbReference type="EMBL" id="PEN07894.1"/>
    </source>
</evidence>
<dbReference type="FunFam" id="3.40.50.300:FF:001119">
    <property type="entry name" value="Iron-sulfur cluster carrier protein"/>
    <property type="match status" value="1"/>
</dbReference>
<dbReference type="InterPro" id="IPR027417">
    <property type="entry name" value="P-loop_NTPase"/>
</dbReference>
<keyword evidence="11" id="KW-1185">Reference proteome</keyword>
<dbReference type="AlphaFoldDB" id="A0A2H3NMR6"/>
<dbReference type="PANTHER" id="PTHR42961">
    <property type="entry name" value="IRON-SULFUR PROTEIN NUBPL"/>
    <property type="match status" value="1"/>
</dbReference>
<dbReference type="GO" id="GO:0140663">
    <property type="term" value="F:ATP-dependent FeS chaperone activity"/>
    <property type="evidence" value="ECO:0007669"/>
    <property type="project" value="InterPro"/>
</dbReference>
<evidence type="ECO:0000256" key="4">
    <source>
        <dbReference type="ARBA" id="ARBA00022741"/>
    </source>
</evidence>
<evidence type="ECO:0000256" key="1">
    <source>
        <dbReference type="ARBA" id="ARBA00007352"/>
    </source>
</evidence>
<dbReference type="RefSeq" id="WP_098061616.1">
    <property type="nucleotide sequence ID" value="NZ_PDEP01000004.1"/>
</dbReference>
<accession>A0A2H3NMR6</accession>
<dbReference type="Gene3D" id="3.40.50.300">
    <property type="entry name" value="P-loop containing nucleotide triphosphate hydrolases"/>
    <property type="match status" value="1"/>
</dbReference>
<comment type="caution">
    <text evidence="10">The sequence shown here is derived from an EMBL/GenBank/DDBJ whole genome shotgun (WGS) entry which is preliminary data.</text>
</comment>
<dbReference type="Proteomes" id="UP000221024">
    <property type="component" value="Unassembled WGS sequence"/>
</dbReference>
<gene>
    <name evidence="10" type="ORF">CRI93_05460</name>
</gene>
<dbReference type="PROSITE" id="PS01215">
    <property type="entry name" value="MRP"/>
    <property type="match status" value="1"/>
</dbReference>
<dbReference type="InterPro" id="IPR044304">
    <property type="entry name" value="NUBPL-like"/>
</dbReference>
<feature type="domain" description="MIP18 family-like" evidence="9">
    <location>
        <begin position="5"/>
        <end position="77"/>
    </location>
</feature>
<dbReference type="InterPro" id="IPR033756">
    <property type="entry name" value="YlxH/NBP35"/>
</dbReference>
<reference evidence="10 11" key="1">
    <citation type="submission" date="2017-10" db="EMBL/GenBank/DDBJ databases">
        <title>Draft genome of Longimonas halophila.</title>
        <authorList>
            <person name="Goh K.M."/>
            <person name="Shamsir M.S."/>
            <person name="Lim S.W."/>
        </authorList>
    </citation>
    <scope>NUCLEOTIDE SEQUENCE [LARGE SCALE GENOMIC DNA]</scope>
    <source>
        <strain evidence="10 11">KCTC 42399</strain>
    </source>
</reference>
<dbReference type="InterPro" id="IPR019591">
    <property type="entry name" value="Mrp/NBP35_ATP-bd"/>
</dbReference>
<dbReference type="PANTHER" id="PTHR42961:SF2">
    <property type="entry name" value="IRON-SULFUR PROTEIN NUBPL"/>
    <property type="match status" value="1"/>
</dbReference>
<keyword evidence="3 8" id="KW-0479">Metal-binding</keyword>
<keyword evidence="5 8" id="KW-0067">ATP-binding</keyword>
<dbReference type="CDD" id="cd02037">
    <property type="entry name" value="Mrp_NBP35"/>
    <property type="match status" value="1"/>
</dbReference>
<dbReference type="InterPro" id="IPR034904">
    <property type="entry name" value="FSCA_dom_sf"/>
</dbReference>
<evidence type="ECO:0000256" key="5">
    <source>
        <dbReference type="ARBA" id="ARBA00022840"/>
    </source>
</evidence>
<dbReference type="GO" id="GO:0005524">
    <property type="term" value="F:ATP binding"/>
    <property type="evidence" value="ECO:0007669"/>
    <property type="project" value="UniProtKB-UniRule"/>
</dbReference>
<evidence type="ECO:0000256" key="6">
    <source>
        <dbReference type="ARBA" id="ARBA00023004"/>
    </source>
</evidence>
<keyword evidence="8" id="KW-0378">Hydrolase</keyword>
<comment type="subunit">
    <text evidence="8">Homodimer.</text>
</comment>
<evidence type="ECO:0000259" key="9">
    <source>
        <dbReference type="Pfam" id="PF01883"/>
    </source>
</evidence>
<name>A0A2H3NMR6_9BACT</name>
<dbReference type="Pfam" id="PF10609">
    <property type="entry name" value="ParA"/>
    <property type="match status" value="1"/>
</dbReference>
<feature type="binding site" evidence="8">
    <location>
        <begin position="115"/>
        <end position="122"/>
    </location>
    <ligand>
        <name>ATP</name>
        <dbReference type="ChEBI" id="CHEBI:30616"/>
    </ligand>
</feature>
<organism evidence="10 11">
    <name type="scientific">Longimonas halophila</name>
    <dbReference type="NCBI Taxonomy" id="1469170"/>
    <lineage>
        <taxon>Bacteria</taxon>
        <taxon>Pseudomonadati</taxon>
        <taxon>Rhodothermota</taxon>
        <taxon>Rhodothermia</taxon>
        <taxon>Rhodothermales</taxon>
        <taxon>Salisaetaceae</taxon>
        <taxon>Longimonas</taxon>
    </lineage>
</organism>
<evidence type="ECO:0000256" key="2">
    <source>
        <dbReference type="ARBA" id="ARBA00008205"/>
    </source>
</evidence>
<sequence>MAVSRQAVLNALKHVVEPDREKNIVRLDLVRNLQVDGNRVSFTVVCPEPGTPFEKQVARACRQAIHDEVDPSLEVDVEVDAEMISLGDEIAVGDQSGDKEPENKGVQNTIAVASGKGGVGKSTVAVNLAIALAEQDYNVALVDTDIYGPSIPTMMGMQGKKPRVNDQRKIEPLEKHGIKLLSMGFMVDPDKAVIWRGPMVTKAIRQFLGDVHWGEIDYMVLDLPPGTGDIQLTIVQTIPLTGAIIVSTPQNVALDDARKGVAMFDNVDVPVLGIVENMAYFTPPDLPDRKYYLFGEHGAQDLARELEVPFLGEIPIEQSVREGGDEGEPVVLRNPDSLSSQAFRQIAERSVEQVEIRNATQDPTEKVEILYR</sequence>
<keyword evidence="4 8" id="KW-0547">Nucleotide-binding</keyword>
<dbReference type="OrthoDB" id="9809679at2"/>
<protein>
    <recommendedName>
        <fullName evidence="8">Iron-sulfur cluster carrier protein</fullName>
    </recommendedName>
</protein>
<dbReference type="Pfam" id="PF01883">
    <property type="entry name" value="FeS_assembly_P"/>
    <property type="match status" value="1"/>
</dbReference>
<dbReference type="HAMAP" id="MF_02040">
    <property type="entry name" value="Mrp_NBP35"/>
    <property type="match status" value="1"/>
</dbReference>
<dbReference type="EMBL" id="PDEP01000004">
    <property type="protein sequence ID" value="PEN07894.1"/>
    <property type="molecule type" value="Genomic_DNA"/>
</dbReference>
<comment type="similarity">
    <text evidence="2">In the C-terminal section; belongs to the Mrp/NBP35 ATP-binding proteins family.</text>
</comment>
<comment type="similarity">
    <text evidence="1">In the N-terminal section; belongs to the MIP18 family.</text>
</comment>
<evidence type="ECO:0000313" key="11">
    <source>
        <dbReference type="Proteomes" id="UP000221024"/>
    </source>
</evidence>
<evidence type="ECO:0000256" key="8">
    <source>
        <dbReference type="HAMAP-Rule" id="MF_02040"/>
    </source>
</evidence>
<keyword evidence="7 8" id="KW-0411">Iron-sulfur</keyword>
<dbReference type="InterPro" id="IPR002744">
    <property type="entry name" value="MIP18-like"/>
</dbReference>
<comment type="similarity">
    <text evidence="8">Belongs to the Mrp/NBP35 ATP-binding proteins family.</text>
</comment>
<dbReference type="Gene3D" id="3.30.300.130">
    <property type="entry name" value="Fe-S cluster assembly (FSCA)"/>
    <property type="match status" value="1"/>
</dbReference>
<dbReference type="GO" id="GO:0051539">
    <property type="term" value="F:4 iron, 4 sulfur cluster binding"/>
    <property type="evidence" value="ECO:0007669"/>
    <property type="project" value="TreeGrafter"/>
</dbReference>
<comment type="function">
    <text evidence="8">Binds and transfers iron-sulfur (Fe-S) clusters to target apoproteins. Can hydrolyze ATP.</text>
</comment>
<dbReference type="InterPro" id="IPR000808">
    <property type="entry name" value="Mrp-like_CS"/>
</dbReference>
<evidence type="ECO:0000256" key="3">
    <source>
        <dbReference type="ARBA" id="ARBA00022723"/>
    </source>
</evidence>
<dbReference type="SUPFAM" id="SSF117916">
    <property type="entry name" value="Fe-S cluster assembly (FSCA) domain-like"/>
    <property type="match status" value="1"/>
</dbReference>
<evidence type="ECO:0000256" key="7">
    <source>
        <dbReference type="ARBA" id="ARBA00023014"/>
    </source>
</evidence>
<dbReference type="GO" id="GO:0016887">
    <property type="term" value="F:ATP hydrolysis activity"/>
    <property type="evidence" value="ECO:0007669"/>
    <property type="project" value="UniProtKB-UniRule"/>
</dbReference>
<dbReference type="SUPFAM" id="SSF52540">
    <property type="entry name" value="P-loop containing nucleoside triphosphate hydrolases"/>
    <property type="match status" value="1"/>
</dbReference>
<proteinExistence type="inferred from homology"/>
<dbReference type="GO" id="GO:0016226">
    <property type="term" value="P:iron-sulfur cluster assembly"/>
    <property type="evidence" value="ECO:0007669"/>
    <property type="project" value="InterPro"/>
</dbReference>
<keyword evidence="6 8" id="KW-0408">Iron</keyword>
<dbReference type="GO" id="GO:0046872">
    <property type="term" value="F:metal ion binding"/>
    <property type="evidence" value="ECO:0007669"/>
    <property type="project" value="UniProtKB-KW"/>
</dbReference>